<dbReference type="SUPFAM" id="SSF52047">
    <property type="entry name" value="RNI-like"/>
    <property type="match status" value="1"/>
</dbReference>
<dbReference type="AlphaFoldDB" id="A0A485L801"/>
<keyword evidence="1" id="KW-0343">GTPase activation</keyword>
<dbReference type="EMBL" id="CAADRA010005859">
    <property type="protein sequence ID" value="VFT92945.1"/>
    <property type="molecule type" value="Genomic_DNA"/>
</dbReference>
<sequence>MQVNTPCRMEMQPLLPSDVLIKIASWVQDHATFFSFLAVLDHRGPLTTLWHLSQTYNPADLWPKLRLSRYLLQSASRNQVEAVVKHASVVEVCCVEDIFGLCRLLRPSTTVQWHGIHLPISDADTAPDDDVLVKWSEFPFTRLYLSLSKPESPFFNVLPRCQSLIRLELSGYLDVAAIFDFAASASNLLELEMTCWRHPIVTTSMLQHSIQWLKANPVRRFRFSSWTFDAAVDEVVRDAFYIALFQCPSLQELTLATCTLPNLELAFELPLPTKLRKLKFASCTLAPLTLVRLGTAVRDSSVTALHLDDIYRSANSTSEAYEAAFERLAESVVRSNVVTLALQGCRLGLSNWSRLGPLLQETKSVKSLSLSRNGIGDEQCAKWLAQAIQANATIRKLNLDDNYIRTNGAGMLINCNLHRCVPLEELVLSRNNIHSKEDKAHLNSMARKLGVLSFKVC</sequence>
<dbReference type="InterPro" id="IPR027038">
    <property type="entry name" value="RanGap"/>
</dbReference>
<dbReference type="GO" id="GO:0005829">
    <property type="term" value="C:cytosol"/>
    <property type="evidence" value="ECO:0007669"/>
    <property type="project" value="TreeGrafter"/>
</dbReference>
<dbReference type="InterPro" id="IPR001611">
    <property type="entry name" value="Leu-rich_rpt"/>
</dbReference>
<accession>A0A485L801</accession>
<reference evidence="4" key="2">
    <citation type="submission" date="2019-06" db="EMBL/GenBank/DDBJ databases">
        <title>Genomics analysis of Aphanomyces spp. identifies a new class of oomycete effector associated with host adaptation.</title>
        <authorList>
            <person name="Gaulin E."/>
        </authorList>
    </citation>
    <scope>NUCLEOTIDE SEQUENCE</scope>
    <source>
        <strain evidence="4">CBS 578.67</strain>
    </source>
</reference>
<dbReference type="InterPro" id="IPR032675">
    <property type="entry name" value="LRR_dom_sf"/>
</dbReference>
<evidence type="ECO:0000256" key="3">
    <source>
        <dbReference type="ARBA" id="ARBA00022737"/>
    </source>
</evidence>
<gene>
    <name evidence="5" type="primary">Aste57867_16167</name>
    <name evidence="4" type="ORF">As57867_016111</name>
    <name evidence="5" type="ORF">ASTE57867_16167</name>
</gene>
<evidence type="ECO:0000313" key="4">
    <source>
        <dbReference type="EMBL" id="KAF0692782.1"/>
    </source>
</evidence>
<dbReference type="GO" id="GO:0005096">
    <property type="term" value="F:GTPase activator activity"/>
    <property type="evidence" value="ECO:0007669"/>
    <property type="project" value="UniProtKB-KW"/>
</dbReference>
<keyword evidence="6" id="KW-1185">Reference proteome</keyword>
<evidence type="ECO:0000313" key="6">
    <source>
        <dbReference type="Proteomes" id="UP000332933"/>
    </source>
</evidence>
<keyword evidence="3" id="KW-0677">Repeat</keyword>
<dbReference type="Gene3D" id="3.80.10.10">
    <property type="entry name" value="Ribonuclease Inhibitor"/>
    <property type="match status" value="2"/>
</dbReference>
<dbReference type="Pfam" id="PF13516">
    <property type="entry name" value="LRR_6"/>
    <property type="match status" value="1"/>
</dbReference>
<evidence type="ECO:0000256" key="1">
    <source>
        <dbReference type="ARBA" id="ARBA00022468"/>
    </source>
</evidence>
<organism evidence="5 6">
    <name type="scientific">Aphanomyces stellatus</name>
    <dbReference type="NCBI Taxonomy" id="120398"/>
    <lineage>
        <taxon>Eukaryota</taxon>
        <taxon>Sar</taxon>
        <taxon>Stramenopiles</taxon>
        <taxon>Oomycota</taxon>
        <taxon>Saprolegniomycetes</taxon>
        <taxon>Saprolegniales</taxon>
        <taxon>Verrucalvaceae</taxon>
        <taxon>Aphanomyces</taxon>
    </lineage>
</organism>
<protein>
    <submittedName>
        <fullName evidence="5">Aste57867_16167 protein</fullName>
    </submittedName>
</protein>
<dbReference type="PANTHER" id="PTHR24113:SF12">
    <property type="entry name" value="RAN GTPASE-ACTIVATING PROTEIN 1"/>
    <property type="match status" value="1"/>
</dbReference>
<dbReference type="GO" id="GO:0006913">
    <property type="term" value="P:nucleocytoplasmic transport"/>
    <property type="evidence" value="ECO:0007669"/>
    <property type="project" value="TreeGrafter"/>
</dbReference>
<dbReference type="EMBL" id="VJMH01005838">
    <property type="protein sequence ID" value="KAF0692782.1"/>
    <property type="molecule type" value="Genomic_DNA"/>
</dbReference>
<dbReference type="Proteomes" id="UP000332933">
    <property type="component" value="Unassembled WGS sequence"/>
</dbReference>
<dbReference type="GO" id="GO:0048471">
    <property type="term" value="C:perinuclear region of cytoplasm"/>
    <property type="evidence" value="ECO:0007669"/>
    <property type="project" value="TreeGrafter"/>
</dbReference>
<dbReference type="GO" id="GO:0031267">
    <property type="term" value="F:small GTPase binding"/>
    <property type="evidence" value="ECO:0007669"/>
    <property type="project" value="TreeGrafter"/>
</dbReference>
<dbReference type="GO" id="GO:0005634">
    <property type="term" value="C:nucleus"/>
    <property type="evidence" value="ECO:0007669"/>
    <property type="project" value="TreeGrafter"/>
</dbReference>
<dbReference type="PANTHER" id="PTHR24113">
    <property type="entry name" value="RAN GTPASE-ACTIVATING PROTEIN 1"/>
    <property type="match status" value="1"/>
</dbReference>
<keyword evidence="2" id="KW-0433">Leucine-rich repeat</keyword>
<evidence type="ECO:0000256" key="2">
    <source>
        <dbReference type="ARBA" id="ARBA00022614"/>
    </source>
</evidence>
<evidence type="ECO:0000313" key="5">
    <source>
        <dbReference type="EMBL" id="VFT92945.1"/>
    </source>
</evidence>
<proteinExistence type="predicted"/>
<dbReference type="OrthoDB" id="4540492at2759"/>
<reference evidence="5 6" key="1">
    <citation type="submission" date="2019-03" db="EMBL/GenBank/DDBJ databases">
        <authorList>
            <person name="Gaulin E."/>
            <person name="Dumas B."/>
        </authorList>
    </citation>
    <scope>NUCLEOTIDE SEQUENCE [LARGE SCALE GENOMIC DNA]</scope>
    <source>
        <strain evidence="5">CBS 568.67</strain>
    </source>
</reference>
<name>A0A485L801_9STRA</name>